<reference evidence="1 2" key="1">
    <citation type="journal article" date="2017" name="Gigascience">
        <title>Draft genome of the honey bee ectoparasitic mite, Tropilaelaps mercedesae, is shaped by the parasitic life history.</title>
        <authorList>
            <person name="Dong X."/>
            <person name="Armstrong S.D."/>
            <person name="Xia D."/>
            <person name="Makepeace B.L."/>
            <person name="Darby A.C."/>
            <person name="Kadowaki T."/>
        </authorList>
    </citation>
    <scope>NUCLEOTIDE SEQUENCE [LARGE SCALE GENOMIC DNA]</scope>
    <source>
        <strain evidence="1">Wuxi-XJTLU</strain>
    </source>
</reference>
<gene>
    <name evidence="1" type="ORF">BIW11_02694</name>
</gene>
<evidence type="ECO:0000313" key="1">
    <source>
        <dbReference type="EMBL" id="OQR78637.1"/>
    </source>
</evidence>
<comment type="caution">
    <text evidence="1">The sequence shown here is derived from an EMBL/GenBank/DDBJ whole genome shotgun (WGS) entry which is preliminary data.</text>
</comment>
<name>A0A1V9XYQ7_9ACAR</name>
<organism evidence="1 2">
    <name type="scientific">Tropilaelaps mercedesae</name>
    <dbReference type="NCBI Taxonomy" id="418985"/>
    <lineage>
        <taxon>Eukaryota</taxon>
        <taxon>Metazoa</taxon>
        <taxon>Ecdysozoa</taxon>
        <taxon>Arthropoda</taxon>
        <taxon>Chelicerata</taxon>
        <taxon>Arachnida</taxon>
        <taxon>Acari</taxon>
        <taxon>Parasitiformes</taxon>
        <taxon>Mesostigmata</taxon>
        <taxon>Gamasina</taxon>
        <taxon>Dermanyssoidea</taxon>
        <taxon>Laelapidae</taxon>
        <taxon>Tropilaelaps</taxon>
    </lineage>
</organism>
<sequence>MAHSLTLEGQFYFPFHRELVHHKRRSEGGPRCAEHLPFDDSFRTQFSVGFCSDGYTEWGISCARFLVWRKRHFPLGAKLCWLVAESGNGGYKAGGILPSSFTGAVSSSIHTGFCRIASLSPL</sequence>
<dbReference type="AlphaFoldDB" id="A0A1V9XYQ7"/>
<dbReference type="EMBL" id="MNPL01001981">
    <property type="protein sequence ID" value="OQR78637.1"/>
    <property type="molecule type" value="Genomic_DNA"/>
</dbReference>
<protein>
    <submittedName>
        <fullName evidence="1">Uncharacterized protein</fullName>
    </submittedName>
</protein>
<dbReference type="Proteomes" id="UP000192247">
    <property type="component" value="Unassembled WGS sequence"/>
</dbReference>
<evidence type="ECO:0000313" key="2">
    <source>
        <dbReference type="Proteomes" id="UP000192247"/>
    </source>
</evidence>
<accession>A0A1V9XYQ7</accession>
<keyword evidence="2" id="KW-1185">Reference proteome</keyword>
<proteinExistence type="predicted"/>
<dbReference type="InParanoid" id="A0A1V9XYQ7"/>